<feature type="transmembrane region" description="Helical" evidence="12">
    <location>
        <begin position="261"/>
        <end position="283"/>
    </location>
</feature>
<dbReference type="RefSeq" id="WP_046996856.1">
    <property type="nucleotide sequence ID" value="NZ_JAIQ01000109.1"/>
</dbReference>
<evidence type="ECO:0000256" key="4">
    <source>
        <dbReference type="ARBA" id="ARBA00022475"/>
    </source>
</evidence>
<evidence type="ECO:0000256" key="7">
    <source>
        <dbReference type="ARBA" id="ARBA00022833"/>
    </source>
</evidence>
<keyword evidence="11" id="KW-0175">Coiled coil</keyword>
<dbReference type="InterPro" id="IPR045863">
    <property type="entry name" value="CorA_TM1_TM2"/>
</dbReference>
<evidence type="ECO:0000313" key="13">
    <source>
        <dbReference type="EMBL" id="KLD98882.1"/>
    </source>
</evidence>
<dbReference type="AlphaFoldDB" id="A0A0G9K3U2"/>
<comment type="similarity">
    <text evidence="2">Belongs to the CorA metal ion transporter (MIT) (TC 1.A.35) family.</text>
</comment>
<evidence type="ECO:0000256" key="1">
    <source>
        <dbReference type="ARBA" id="ARBA00004651"/>
    </source>
</evidence>
<evidence type="ECO:0000256" key="5">
    <source>
        <dbReference type="ARBA" id="ARBA00022519"/>
    </source>
</evidence>
<dbReference type="PATRIC" id="fig|1447256.3.peg.1482"/>
<dbReference type="PANTHER" id="PTHR46494">
    <property type="entry name" value="CORA FAMILY METAL ION TRANSPORTER (EUROFUNG)"/>
    <property type="match status" value="1"/>
</dbReference>
<keyword evidence="5" id="KW-0997">Cell inner membrane</keyword>
<keyword evidence="8 12" id="KW-1133">Transmembrane helix</keyword>
<protein>
    <submittedName>
        <fullName evidence="13">Magnesium transporter CorA</fullName>
    </submittedName>
</protein>
<dbReference type="GO" id="GO:0000287">
    <property type="term" value="F:magnesium ion binding"/>
    <property type="evidence" value="ECO:0007669"/>
    <property type="project" value="TreeGrafter"/>
</dbReference>
<dbReference type="Proteomes" id="UP000035514">
    <property type="component" value="Unassembled WGS sequence"/>
</dbReference>
<keyword evidence="9" id="KW-0406">Ion transport</keyword>
<sequence length="321" mass="37246">MKKVPFLGFLLDKKGSATELKYEELNSVDTTDKILWVHFDYSTQEAKDWIRNQCNNSIVADALLADETRPRTTLLGDSLLLALRGVNLDPHSRPENMISIRLFISSNMIISTSRRTLLSVTEIIEELREGTGVKSTSEFLVELTYRMIDRMDDVIDQLQDRTDYLEENIIDMKNQEFRTEILNVRRETIILKRYLAPQKEALIKLSNEKISWIDEYKKVEIRETNDQLIRHIEELDTIRDKVILIQEELANSLSEEMNKKMYMLSIISAIFLPLTFLTGLLGINVGGIPGASDDNAFYIFTIILLLVIFSQYIIFKKKKWI</sequence>
<feature type="transmembrane region" description="Helical" evidence="12">
    <location>
        <begin position="295"/>
        <end position="315"/>
    </location>
</feature>
<evidence type="ECO:0000313" key="14">
    <source>
        <dbReference type="Proteomes" id="UP000035514"/>
    </source>
</evidence>
<dbReference type="GO" id="GO:0005886">
    <property type="term" value="C:plasma membrane"/>
    <property type="evidence" value="ECO:0007669"/>
    <property type="project" value="UniProtKB-SubCell"/>
</dbReference>
<dbReference type="PANTHER" id="PTHR46494:SF3">
    <property type="entry name" value="ZINC TRANSPORT PROTEIN ZNTB"/>
    <property type="match status" value="1"/>
</dbReference>
<evidence type="ECO:0000256" key="10">
    <source>
        <dbReference type="ARBA" id="ARBA00023136"/>
    </source>
</evidence>
<evidence type="ECO:0000256" key="3">
    <source>
        <dbReference type="ARBA" id="ARBA00022448"/>
    </source>
</evidence>
<name>A0A0G9K3U2_9BACT</name>
<accession>A0A0G9K3U2</accession>
<comment type="caution">
    <text evidence="13">The sequence shown here is derived from an EMBL/GenBank/DDBJ whole genome shotgun (WGS) entry which is preliminary data.</text>
</comment>
<dbReference type="Gene3D" id="3.30.460.20">
    <property type="entry name" value="CorA soluble domain-like"/>
    <property type="match status" value="1"/>
</dbReference>
<evidence type="ECO:0000256" key="12">
    <source>
        <dbReference type="SAM" id="Phobius"/>
    </source>
</evidence>
<dbReference type="Pfam" id="PF01544">
    <property type="entry name" value="CorA"/>
    <property type="match status" value="1"/>
</dbReference>
<keyword evidence="4" id="KW-1003">Cell membrane</keyword>
<proteinExistence type="inferred from homology"/>
<keyword evidence="10 12" id="KW-0472">Membrane</keyword>
<gene>
    <name evidence="13" type="ORF">AA20_07605</name>
</gene>
<evidence type="ECO:0000256" key="9">
    <source>
        <dbReference type="ARBA" id="ARBA00023065"/>
    </source>
</evidence>
<keyword evidence="6 12" id="KW-0812">Transmembrane</keyword>
<keyword evidence="3" id="KW-0813">Transport</keyword>
<dbReference type="SUPFAM" id="SSF144083">
    <property type="entry name" value="Magnesium transport protein CorA, transmembrane region"/>
    <property type="match status" value="1"/>
</dbReference>
<dbReference type="EMBL" id="JAIQ01000109">
    <property type="protein sequence ID" value="KLD98882.1"/>
    <property type="molecule type" value="Genomic_DNA"/>
</dbReference>
<evidence type="ECO:0000256" key="11">
    <source>
        <dbReference type="SAM" id="Coils"/>
    </source>
</evidence>
<comment type="subcellular location">
    <subcellularLocation>
        <location evidence="1">Cell membrane</location>
        <topology evidence="1">Multi-pass membrane protein</topology>
    </subcellularLocation>
</comment>
<evidence type="ECO:0000256" key="6">
    <source>
        <dbReference type="ARBA" id="ARBA00022692"/>
    </source>
</evidence>
<dbReference type="GO" id="GO:0050897">
    <property type="term" value="F:cobalt ion binding"/>
    <property type="evidence" value="ECO:0007669"/>
    <property type="project" value="TreeGrafter"/>
</dbReference>
<dbReference type="InterPro" id="IPR002523">
    <property type="entry name" value="MgTranspt_CorA/ZnTranspt_ZntB"/>
</dbReference>
<dbReference type="Gene3D" id="1.20.58.340">
    <property type="entry name" value="Magnesium transport protein CorA, transmembrane region"/>
    <property type="match status" value="2"/>
</dbReference>
<feature type="coiled-coil region" evidence="11">
    <location>
        <begin position="148"/>
        <end position="175"/>
    </location>
</feature>
<evidence type="ECO:0000256" key="8">
    <source>
        <dbReference type="ARBA" id="ARBA00022989"/>
    </source>
</evidence>
<dbReference type="CDD" id="cd12833">
    <property type="entry name" value="ZntB-like_1"/>
    <property type="match status" value="1"/>
</dbReference>
<dbReference type="SUPFAM" id="SSF143865">
    <property type="entry name" value="CorA soluble domain-like"/>
    <property type="match status" value="1"/>
</dbReference>
<organism evidence="13 14">
    <name type="scientific">Aliarcobacter butzleri L348</name>
    <dbReference type="NCBI Taxonomy" id="1447256"/>
    <lineage>
        <taxon>Bacteria</taxon>
        <taxon>Pseudomonadati</taxon>
        <taxon>Campylobacterota</taxon>
        <taxon>Epsilonproteobacteria</taxon>
        <taxon>Campylobacterales</taxon>
        <taxon>Arcobacteraceae</taxon>
        <taxon>Aliarcobacter</taxon>
    </lineage>
</organism>
<dbReference type="GO" id="GO:0015087">
    <property type="term" value="F:cobalt ion transmembrane transporter activity"/>
    <property type="evidence" value="ECO:0007669"/>
    <property type="project" value="TreeGrafter"/>
</dbReference>
<dbReference type="GO" id="GO:0015095">
    <property type="term" value="F:magnesium ion transmembrane transporter activity"/>
    <property type="evidence" value="ECO:0007669"/>
    <property type="project" value="TreeGrafter"/>
</dbReference>
<evidence type="ECO:0000256" key="2">
    <source>
        <dbReference type="ARBA" id="ARBA00009765"/>
    </source>
</evidence>
<reference evidence="13 14" key="1">
    <citation type="submission" date="2014-01" db="EMBL/GenBank/DDBJ databases">
        <title>Development of a Comparative Genomic Fingerprinting Assay for High Resolution Genotyping of Arcobacter butzleri.</title>
        <authorList>
            <person name="Webb A.L."/>
            <person name="Inglis G.D."/>
            <person name="Kruczkiewicz P."/>
            <person name="Selinger L.B."/>
            <person name="Taboada E.N."/>
        </authorList>
    </citation>
    <scope>NUCLEOTIDE SEQUENCE [LARGE SCALE GENOMIC DNA]</scope>
    <source>
        <strain evidence="13 14">L348</strain>
    </source>
</reference>
<keyword evidence="7" id="KW-0862">Zinc</keyword>
<dbReference type="InterPro" id="IPR045861">
    <property type="entry name" value="CorA_cytoplasmic_dom"/>
</dbReference>